<organism evidence="2 3">
    <name type="scientific">Bisbaumannia pacifica</name>
    <dbReference type="NCBI Taxonomy" id="77098"/>
    <lineage>
        <taxon>Bacteria</taxon>
        <taxon>Pseudomonadati</taxon>
        <taxon>Pseudomonadota</taxon>
        <taxon>Gammaproteobacteria</taxon>
        <taxon>Oceanospirillales</taxon>
        <taxon>Halomonadaceae</taxon>
        <taxon>Bisbaumannia</taxon>
    </lineage>
</organism>
<dbReference type="InterPro" id="IPR024975">
    <property type="entry name" value="NOV_C"/>
</dbReference>
<protein>
    <submittedName>
        <fullName evidence="2">DUF3883 domain-containing protein</fullName>
    </submittedName>
</protein>
<evidence type="ECO:0000313" key="3">
    <source>
        <dbReference type="Proteomes" id="UP000651738"/>
    </source>
</evidence>
<dbReference type="Proteomes" id="UP000651738">
    <property type="component" value="Unassembled WGS sequence"/>
</dbReference>
<sequence length="249" mass="27200">METITTRALAERLAGGDSYIRTKGGEVKGLAVTTGHNPEAPEVIVVGNRPRVVANAERLMACDQAVPVYIKQAVEAWAYRGEFRATTFSRDPEVIERYRRHRPAEGIAGILFLEEVVDADDSPGGGGWSTDPARRKAVEEAAVEKVWAHYRAEGYAVESHEAAKCGYDLLATRGDEALRIEVKGTAGAEPTFWLTRNERAASVHPCWRLALVTEALSDAPSAPRVYTASEMAAAFHLEPQAWRATPKPC</sequence>
<reference evidence="2 3" key="1">
    <citation type="submission" date="2020-12" db="EMBL/GenBank/DDBJ databases">
        <title>Draft genome sequence of Halomonas pacifica strain CARE-V15.</title>
        <authorList>
            <person name="Vignesh N."/>
            <person name="Thabitha A."/>
            <person name="Saravanan R."/>
            <person name="Manigandan V."/>
        </authorList>
    </citation>
    <scope>NUCLEOTIDE SEQUENCE [LARGE SCALE GENOMIC DNA]</scope>
    <source>
        <strain evidence="2 3">CARE-V15</strain>
    </source>
</reference>
<dbReference type="EMBL" id="JAEDAF010000019">
    <property type="protein sequence ID" value="MBH8581648.1"/>
    <property type="molecule type" value="Genomic_DNA"/>
</dbReference>
<accession>A0ABD4L5Y2</accession>
<feature type="domain" description="Protein NO VEIN C-terminal" evidence="1">
    <location>
        <begin position="138"/>
        <end position="220"/>
    </location>
</feature>
<evidence type="ECO:0000313" key="2">
    <source>
        <dbReference type="EMBL" id="MBH8581648.1"/>
    </source>
</evidence>
<name>A0ABD4L5Y2_9GAMM</name>
<dbReference type="Pfam" id="PF13020">
    <property type="entry name" value="NOV_C"/>
    <property type="match status" value="1"/>
</dbReference>
<dbReference type="RefSeq" id="WP_198058429.1">
    <property type="nucleotide sequence ID" value="NZ_JAEDAF010000019.1"/>
</dbReference>
<dbReference type="AlphaFoldDB" id="A0ABD4L5Y2"/>
<comment type="caution">
    <text evidence="2">The sequence shown here is derived from an EMBL/GenBank/DDBJ whole genome shotgun (WGS) entry which is preliminary data.</text>
</comment>
<gene>
    <name evidence="2" type="ORF">I7V36_16225</name>
</gene>
<evidence type="ECO:0000259" key="1">
    <source>
        <dbReference type="Pfam" id="PF13020"/>
    </source>
</evidence>
<proteinExistence type="predicted"/>